<gene>
    <name evidence="1" type="ORF">LCGC14_1799720</name>
</gene>
<name>A0A0F9GQ53_9ZZZZ</name>
<organism evidence="1">
    <name type="scientific">marine sediment metagenome</name>
    <dbReference type="NCBI Taxonomy" id="412755"/>
    <lineage>
        <taxon>unclassified sequences</taxon>
        <taxon>metagenomes</taxon>
        <taxon>ecological metagenomes</taxon>
    </lineage>
</organism>
<comment type="caution">
    <text evidence="1">The sequence shown here is derived from an EMBL/GenBank/DDBJ whole genome shotgun (WGS) entry which is preliminary data.</text>
</comment>
<evidence type="ECO:0000313" key="1">
    <source>
        <dbReference type="EMBL" id="KKM00914.1"/>
    </source>
</evidence>
<dbReference type="AlphaFoldDB" id="A0A0F9GQ53"/>
<dbReference type="EMBL" id="LAZR01017321">
    <property type="protein sequence ID" value="KKM00914.1"/>
    <property type="molecule type" value="Genomic_DNA"/>
</dbReference>
<protein>
    <submittedName>
        <fullName evidence="1">Uncharacterized protein</fullName>
    </submittedName>
</protein>
<reference evidence="1" key="1">
    <citation type="journal article" date="2015" name="Nature">
        <title>Complex archaea that bridge the gap between prokaryotes and eukaryotes.</title>
        <authorList>
            <person name="Spang A."/>
            <person name="Saw J.H."/>
            <person name="Jorgensen S.L."/>
            <person name="Zaremba-Niedzwiedzka K."/>
            <person name="Martijn J."/>
            <person name="Lind A.E."/>
            <person name="van Eijk R."/>
            <person name="Schleper C."/>
            <person name="Guy L."/>
            <person name="Ettema T.J."/>
        </authorList>
    </citation>
    <scope>NUCLEOTIDE SEQUENCE</scope>
</reference>
<sequence length="54" mass="5746">MVFPLYSVVRDTIRGPVGDVDNLTTIDATDPAGPFSRWASMLLLLSTAGGFTTT</sequence>
<proteinExistence type="predicted"/>
<accession>A0A0F9GQ53</accession>